<reference evidence="2 3" key="1">
    <citation type="journal article" date="2019" name="Emerg. Microbes Infect.">
        <title>Comprehensive subspecies identification of 175 nontuberculous mycobacteria species based on 7547 genomic profiles.</title>
        <authorList>
            <person name="Matsumoto Y."/>
            <person name="Kinjo T."/>
            <person name="Motooka D."/>
            <person name="Nabeya D."/>
            <person name="Jung N."/>
            <person name="Uechi K."/>
            <person name="Horii T."/>
            <person name="Iida T."/>
            <person name="Fujita J."/>
            <person name="Nakamura S."/>
        </authorList>
    </citation>
    <scope>NUCLEOTIDE SEQUENCE [LARGE SCALE GENOMIC DNA]</scope>
    <source>
        <strain evidence="2 3">JCM 16018</strain>
    </source>
</reference>
<dbReference type="RefSeq" id="WP_163678120.1">
    <property type="nucleotide sequence ID" value="NZ_AP022582.1"/>
</dbReference>
<evidence type="ECO:0000313" key="3">
    <source>
        <dbReference type="Proteomes" id="UP000466632"/>
    </source>
</evidence>
<protein>
    <submittedName>
        <fullName evidence="2">Uncharacterized protein</fullName>
    </submittedName>
</protein>
<accession>A0A7I7NWT2</accession>
<keyword evidence="3" id="KW-1185">Reference proteome</keyword>
<evidence type="ECO:0000256" key="1">
    <source>
        <dbReference type="SAM" id="SignalP"/>
    </source>
</evidence>
<feature type="signal peptide" evidence="1">
    <location>
        <begin position="1"/>
        <end position="21"/>
    </location>
</feature>
<dbReference type="KEGG" id="mseo:MSEO_15300"/>
<sequence length="66" mass="6088">MRAQMKTAVAVFGGISAVALALGFGGSGAGPAATATHSSSSPAATVATPATTHAAILAGCVSGLDC</sequence>
<dbReference type="EMBL" id="AP022582">
    <property type="protein sequence ID" value="BBY01031.1"/>
    <property type="molecule type" value="Genomic_DNA"/>
</dbReference>
<evidence type="ECO:0000313" key="2">
    <source>
        <dbReference type="EMBL" id="BBY01031.1"/>
    </source>
</evidence>
<proteinExistence type="predicted"/>
<dbReference type="Proteomes" id="UP000466632">
    <property type="component" value="Chromosome"/>
</dbReference>
<feature type="chain" id="PRO_5038469711" evidence="1">
    <location>
        <begin position="22"/>
        <end position="66"/>
    </location>
</feature>
<name>A0A7I7NWT2_9MYCO</name>
<keyword evidence="1" id="KW-0732">Signal</keyword>
<dbReference type="AlphaFoldDB" id="A0A7I7NWT2"/>
<organism evidence="2 3">
    <name type="scientific">Mycobacterium seoulense</name>
    <dbReference type="NCBI Taxonomy" id="386911"/>
    <lineage>
        <taxon>Bacteria</taxon>
        <taxon>Bacillati</taxon>
        <taxon>Actinomycetota</taxon>
        <taxon>Actinomycetes</taxon>
        <taxon>Mycobacteriales</taxon>
        <taxon>Mycobacteriaceae</taxon>
        <taxon>Mycobacterium</taxon>
    </lineage>
</organism>
<gene>
    <name evidence="2" type="ORF">MSEO_15300</name>
</gene>